<dbReference type="Proteomes" id="UP001150217">
    <property type="component" value="Unassembled WGS sequence"/>
</dbReference>
<reference evidence="1" key="1">
    <citation type="submission" date="2022-08" db="EMBL/GenBank/DDBJ databases">
        <title>A Global Phylogenomic Analysis of the Shiitake Genus Lentinula.</title>
        <authorList>
            <consortium name="DOE Joint Genome Institute"/>
            <person name="Sierra-Patev S."/>
            <person name="Min B."/>
            <person name="Naranjo-Ortiz M."/>
            <person name="Looney B."/>
            <person name="Konkel Z."/>
            <person name="Slot J.C."/>
            <person name="Sakamoto Y."/>
            <person name="Steenwyk J.L."/>
            <person name="Rokas A."/>
            <person name="Carro J."/>
            <person name="Camarero S."/>
            <person name="Ferreira P."/>
            <person name="Molpeceres G."/>
            <person name="Ruiz-Duenas F.J."/>
            <person name="Serrano A."/>
            <person name="Henrissat B."/>
            <person name="Drula E."/>
            <person name="Hughes K.W."/>
            <person name="Mata J.L."/>
            <person name="Ishikawa N.K."/>
            <person name="Vargas-Isla R."/>
            <person name="Ushijima S."/>
            <person name="Smith C.A."/>
            <person name="Ahrendt S."/>
            <person name="Andreopoulos W."/>
            <person name="He G."/>
            <person name="Labutti K."/>
            <person name="Lipzen A."/>
            <person name="Ng V."/>
            <person name="Riley R."/>
            <person name="Sandor L."/>
            <person name="Barry K."/>
            <person name="Martinez A.T."/>
            <person name="Xiao Y."/>
            <person name="Gibbons J.G."/>
            <person name="Terashima K."/>
            <person name="Grigoriev I.V."/>
            <person name="Hibbett D.S."/>
        </authorList>
    </citation>
    <scope>NUCLEOTIDE SEQUENCE</scope>
    <source>
        <strain evidence="1">RHP3577 ss4</strain>
    </source>
</reference>
<organism evidence="1 2">
    <name type="scientific">Lentinula lateritia</name>
    <dbReference type="NCBI Taxonomy" id="40482"/>
    <lineage>
        <taxon>Eukaryota</taxon>
        <taxon>Fungi</taxon>
        <taxon>Dikarya</taxon>
        <taxon>Basidiomycota</taxon>
        <taxon>Agaricomycotina</taxon>
        <taxon>Agaricomycetes</taxon>
        <taxon>Agaricomycetidae</taxon>
        <taxon>Agaricales</taxon>
        <taxon>Marasmiineae</taxon>
        <taxon>Omphalotaceae</taxon>
        <taxon>Lentinula</taxon>
    </lineage>
</organism>
<protein>
    <recommendedName>
        <fullName evidence="3">Secreted protein</fullName>
    </recommendedName>
</protein>
<dbReference type="EMBL" id="JANVFT010000063">
    <property type="protein sequence ID" value="KAJ4479437.1"/>
    <property type="molecule type" value="Genomic_DNA"/>
</dbReference>
<evidence type="ECO:0000313" key="2">
    <source>
        <dbReference type="Proteomes" id="UP001150217"/>
    </source>
</evidence>
<keyword evidence="2" id="KW-1185">Reference proteome</keyword>
<evidence type="ECO:0008006" key="3">
    <source>
        <dbReference type="Google" id="ProtNLM"/>
    </source>
</evidence>
<name>A0ABQ8V8F8_9AGAR</name>
<sequence>MFMVSKFFFVNTPLLPCFIRVSSALTRTLHAQHLLRLGPFTTPAGLYLRLVKYLPYFSDTRYNLRRDL</sequence>
<proteinExistence type="predicted"/>
<evidence type="ECO:0000313" key="1">
    <source>
        <dbReference type="EMBL" id="KAJ4479437.1"/>
    </source>
</evidence>
<accession>A0ABQ8V8F8</accession>
<gene>
    <name evidence="1" type="ORF">C8R41DRAFT_843438</name>
</gene>
<comment type="caution">
    <text evidence="1">The sequence shown here is derived from an EMBL/GenBank/DDBJ whole genome shotgun (WGS) entry which is preliminary data.</text>
</comment>